<evidence type="ECO:0000313" key="12">
    <source>
        <dbReference type="EMBL" id="OHX65258.1"/>
    </source>
</evidence>
<gene>
    <name evidence="12" type="ORF">NH26_02265</name>
</gene>
<proteinExistence type="inferred from homology"/>
<evidence type="ECO:0000256" key="9">
    <source>
        <dbReference type="ARBA" id="ARBA00023136"/>
    </source>
</evidence>
<dbReference type="Proteomes" id="UP000179797">
    <property type="component" value="Unassembled WGS sequence"/>
</dbReference>
<reference evidence="12 13" key="1">
    <citation type="journal article" date="2012" name="Int. J. Syst. Evol. Microbiol.">
        <title>Flammeovirga pacifica sp. nov., isolated from deep-sea sediment.</title>
        <authorList>
            <person name="Xu H."/>
            <person name="Fu Y."/>
            <person name="Yang N."/>
            <person name="Ding Z."/>
            <person name="Lai Q."/>
            <person name="Zeng R."/>
        </authorList>
    </citation>
    <scope>NUCLEOTIDE SEQUENCE [LARGE SCALE GENOMIC DNA]</scope>
    <source>
        <strain evidence="13">DSM 24597 / LMG 26175 / WPAGA1</strain>
    </source>
</reference>
<keyword evidence="8 10" id="KW-0811">Translocation</keyword>
<name>A0A1S1YW61_FLAPC</name>
<evidence type="ECO:0000256" key="6">
    <source>
        <dbReference type="ARBA" id="ARBA00022927"/>
    </source>
</evidence>
<evidence type="ECO:0000256" key="5">
    <source>
        <dbReference type="ARBA" id="ARBA00022692"/>
    </source>
</evidence>
<keyword evidence="3 10" id="KW-0813">Transport</keyword>
<evidence type="ECO:0000256" key="3">
    <source>
        <dbReference type="ARBA" id="ARBA00022448"/>
    </source>
</evidence>
<dbReference type="GO" id="GO:0009306">
    <property type="term" value="P:protein secretion"/>
    <property type="evidence" value="ECO:0007669"/>
    <property type="project" value="UniProtKB-UniRule"/>
</dbReference>
<evidence type="ECO:0000256" key="10">
    <source>
        <dbReference type="RuleBase" id="RU365087"/>
    </source>
</evidence>
<keyword evidence="7 10" id="KW-1133">Transmembrane helix</keyword>
<accession>A0A1S1YW61</accession>
<comment type="caution">
    <text evidence="12">The sequence shown here is derived from an EMBL/GenBank/DDBJ whole genome shotgun (WGS) entry which is preliminary data.</text>
</comment>
<comment type="function">
    <text evidence="10">Involved in protein export. Participates in an early event of protein translocation.</text>
</comment>
<dbReference type="InterPro" id="IPR004692">
    <property type="entry name" value="SecG"/>
</dbReference>
<evidence type="ECO:0000256" key="1">
    <source>
        <dbReference type="ARBA" id="ARBA00004651"/>
    </source>
</evidence>
<keyword evidence="6 10" id="KW-0653">Protein transport</keyword>
<dbReference type="GO" id="GO:0015450">
    <property type="term" value="F:protein-transporting ATPase activity"/>
    <property type="evidence" value="ECO:0007669"/>
    <property type="project" value="UniProtKB-UniRule"/>
</dbReference>
<comment type="similarity">
    <text evidence="2 10">Belongs to the SecG family.</text>
</comment>
<keyword evidence="13" id="KW-1185">Reference proteome</keyword>
<evidence type="ECO:0000313" key="13">
    <source>
        <dbReference type="Proteomes" id="UP000179797"/>
    </source>
</evidence>
<comment type="subcellular location">
    <subcellularLocation>
        <location evidence="1 10">Cell membrane</location>
        <topology evidence="1 10">Multi-pass membrane protein</topology>
    </subcellularLocation>
</comment>
<dbReference type="AlphaFoldDB" id="A0A1S1YW61"/>
<keyword evidence="5 10" id="KW-0812">Transmembrane</keyword>
<feature type="transmembrane region" description="Helical" evidence="10">
    <location>
        <begin position="54"/>
        <end position="73"/>
    </location>
</feature>
<dbReference type="OrthoDB" id="982771at2"/>
<dbReference type="GO" id="GO:0005886">
    <property type="term" value="C:plasma membrane"/>
    <property type="evidence" value="ECO:0007669"/>
    <property type="project" value="UniProtKB-SubCell"/>
</dbReference>
<feature type="region of interest" description="Disordered" evidence="11">
    <location>
        <begin position="83"/>
        <end position="112"/>
    </location>
</feature>
<dbReference type="EMBL" id="JRYR02000001">
    <property type="protein sequence ID" value="OHX65258.1"/>
    <property type="molecule type" value="Genomic_DNA"/>
</dbReference>
<keyword evidence="4 10" id="KW-1003">Cell membrane</keyword>
<sequence length="112" mass="11671">MMTFFIILIGIVCVLLILLVLAQDSKGGGFTGDMGAASSSMMGAKRASSWIENATWALAISLAVLSIGVNMFIPHDNNANIKTSNSVESATEMTVPTLPETPAEAPTEAPAE</sequence>
<evidence type="ECO:0000256" key="11">
    <source>
        <dbReference type="SAM" id="MobiDB-lite"/>
    </source>
</evidence>
<dbReference type="GO" id="GO:0043952">
    <property type="term" value="P:protein transport by the Sec complex"/>
    <property type="evidence" value="ECO:0007669"/>
    <property type="project" value="TreeGrafter"/>
</dbReference>
<comment type="caution">
    <text evidence="10">Lacks conserved residue(s) required for the propagation of feature annotation.</text>
</comment>
<evidence type="ECO:0000256" key="4">
    <source>
        <dbReference type="ARBA" id="ARBA00022475"/>
    </source>
</evidence>
<dbReference type="GO" id="GO:0065002">
    <property type="term" value="P:intracellular protein transmembrane transport"/>
    <property type="evidence" value="ECO:0007669"/>
    <property type="project" value="TreeGrafter"/>
</dbReference>
<evidence type="ECO:0000256" key="7">
    <source>
        <dbReference type="ARBA" id="ARBA00022989"/>
    </source>
</evidence>
<feature type="compositionally biased region" description="Low complexity" evidence="11">
    <location>
        <begin position="94"/>
        <end position="112"/>
    </location>
</feature>
<dbReference type="STRING" id="915059.NH26_02265"/>
<keyword evidence="9 10" id="KW-0472">Membrane</keyword>
<dbReference type="PANTHER" id="PTHR34182:SF1">
    <property type="entry name" value="PROTEIN-EXPORT MEMBRANE PROTEIN SECG"/>
    <property type="match status" value="1"/>
</dbReference>
<dbReference type="Pfam" id="PF03840">
    <property type="entry name" value="SecG"/>
    <property type="match status" value="1"/>
</dbReference>
<dbReference type="NCBIfam" id="TIGR00810">
    <property type="entry name" value="secG"/>
    <property type="match status" value="1"/>
</dbReference>
<protein>
    <recommendedName>
        <fullName evidence="10">Protein-export membrane protein SecG</fullName>
    </recommendedName>
</protein>
<evidence type="ECO:0000256" key="2">
    <source>
        <dbReference type="ARBA" id="ARBA00008445"/>
    </source>
</evidence>
<evidence type="ECO:0000256" key="8">
    <source>
        <dbReference type="ARBA" id="ARBA00023010"/>
    </source>
</evidence>
<dbReference type="PANTHER" id="PTHR34182">
    <property type="entry name" value="PROTEIN-EXPORT MEMBRANE PROTEIN SECG"/>
    <property type="match status" value="1"/>
</dbReference>
<organism evidence="12 13">
    <name type="scientific">Flammeovirga pacifica</name>
    <dbReference type="NCBI Taxonomy" id="915059"/>
    <lineage>
        <taxon>Bacteria</taxon>
        <taxon>Pseudomonadati</taxon>
        <taxon>Bacteroidota</taxon>
        <taxon>Cytophagia</taxon>
        <taxon>Cytophagales</taxon>
        <taxon>Flammeovirgaceae</taxon>
        <taxon>Flammeovirga</taxon>
    </lineage>
</organism>
<feature type="compositionally biased region" description="Polar residues" evidence="11">
    <location>
        <begin position="83"/>
        <end position="92"/>
    </location>
</feature>